<evidence type="ECO:0000256" key="2">
    <source>
        <dbReference type="SAM" id="MobiDB-lite"/>
    </source>
</evidence>
<organism evidence="4 5">
    <name type="scientific">Botryotinia calthae</name>
    <dbReference type="NCBI Taxonomy" id="38488"/>
    <lineage>
        <taxon>Eukaryota</taxon>
        <taxon>Fungi</taxon>
        <taxon>Dikarya</taxon>
        <taxon>Ascomycota</taxon>
        <taxon>Pezizomycotina</taxon>
        <taxon>Leotiomycetes</taxon>
        <taxon>Helotiales</taxon>
        <taxon>Sclerotiniaceae</taxon>
        <taxon>Botryotinia</taxon>
    </lineage>
</organism>
<feature type="compositionally biased region" description="Basic and acidic residues" evidence="2">
    <location>
        <begin position="307"/>
        <end position="338"/>
    </location>
</feature>
<name>A0A4Y8CI34_9HELO</name>
<dbReference type="CDD" id="cd07491">
    <property type="entry name" value="Peptidases_S8_7"/>
    <property type="match status" value="1"/>
</dbReference>
<keyword evidence="1" id="KW-0040">ANK repeat</keyword>
<feature type="region of interest" description="Disordered" evidence="2">
    <location>
        <begin position="1"/>
        <end position="34"/>
    </location>
</feature>
<dbReference type="InterPro" id="IPR002110">
    <property type="entry name" value="Ankyrin_rpt"/>
</dbReference>
<reference evidence="4 5" key="1">
    <citation type="submission" date="2017-11" db="EMBL/GenBank/DDBJ databases">
        <title>Comparative genomics of Botrytis spp.</title>
        <authorList>
            <person name="Valero-Jimenez C.A."/>
            <person name="Tapia P."/>
            <person name="Veloso J."/>
            <person name="Silva-Moreno E."/>
            <person name="Staats M."/>
            <person name="Valdes J.H."/>
            <person name="Van Kan J.A.L."/>
        </authorList>
    </citation>
    <scope>NUCLEOTIDE SEQUENCE [LARGE SCALE GENOMIC DNA]</scope>
    <source>
        <strain evidence="4 5">MUCL2830</strain>
    </source>
</reference>
<feature type="region of interest" description="Disordered" evidence="2">
    <location>
        <begin position="383"/>
        <end position="422"/>
    </location>
</feature>
<dbReference type="GO" id="GO:0006508">
    <property type="term" value="P:proteolysis"/>
    <property type="evidence" value="ECO:0007669"/>
    <property type="project" value="InterPro"/>
</dbReference>
<feature type="repeat" description="ANK" evidence="1">
    <location>
        <begin position="229"/>
        <end position="266"/>
    </location>
</feature>
<feature type="compositionally biased region" description="Basic residues" evidence="2">
    <location>
        <begin position="279"/>
        <end position="293"/>
    </location>
</feature>
<keyword evidence="5" id="KW-1185">Reference proteome</keyword>
<feature type="compositionally biased region" description="Polar residues" evidence="2">
    <location>
        <begin position="665"/>
        <end position="677"/>
    </location>
</feature>
<feature type="compositionally biased region" description="Low complexity" evidence="2">
    <location>
        <begin position="678"/>
        <end position="689"/>
    </location>
</feature>
<evidence type="ECO:0000259" key="3">
    <source>
        <dbReference type="Pfam" id="PF00082"/>
    </source>
</evidence>
<accession>A0A4Y8CI34</accession>
<dbReference type="EMBL" id="PHWZ01000638">
    <property type="protein sequence ID" value="TEY34247.1"/>
    <property type="molecule type" value="Genomic_DNA"/>
</dbReference>
<dbReference type="SUPFAM" id="SSF48403">
    <property type="entry name" value="Ankyrin repeat"/>
    <property type="match status" value="1"/>
</dbReference>
<gene>
    <name evidence="4" type="ORF">BOTCAL_0641g00020</name>
</gene>
<evidence type="ECO:0000313" key="4">
    <source>
        <dbReference type="EMBL" id="TEY34247.1"/>
    </source>
</evidence>
<sequence length="1053" mass="119911">MAVSDSEMENFEENLEENYEENFEEDDDDLYEQDDSTQQLELLKQKQSELCNELTNLKSQATIEIKDKQNFLETYQFCFRDQENLVRKIRHRIEMGHKVESEYQKPEERNLLFQMALGKSNLESHPHTWLIKNIINKFPDLLYDKDYRHNLATLLHFAVNEANTSFIKAILRIRLETKIFKYLLGEADSEGKNCIHAAVSKEDFDPSLTLELLKKASEVEINLAAADEKGMTPLHLAVDYTKSTKHGLEIAKYLMQYGDKAFDEDLKAKQNRVSVFRWHHQSKEKFKKNRVQRQRPASGNIASSTNHKPEGKKEGKETTDKAKEKEEQRKQESKEAKKGNSFKLLLESPVNSRRNSTSKPGPGSDTKDTDLYYKANVTRQLHKHTPEISKSQSQRKPFDQPASKTAKPKSTRIQNSRPSDKIADEVAKEIKLHYFRSIFNEGTKRTTKSAVKFLFNENPKNNQICFQFPPLKEKESVNIDFEEFKESYDGFVFDEVLQYFYLGMVKTGETRGPKNFSGTGRADALKFFEWLKSKKVTNIIKVVVEDMQSGLPVHSDEAIEKALKSFEIEILDWRKYDLDPRTIREGCGKSKLREIHLHWSGNNAILRSWSEEDGLVKLEHLRHIFVHAAKNMVDSQERMQNNWEQFKIRIQERKKDCQVELCEPDNSNGRNSTNRGTSQASSNSQGQNQIDSNRWLKIMDEFAGEIHELTGWRDYLKDTKTEPPSELHKDVRVALIDDGANFMDKRIREKLEIGRNFDSGNRDPGLNGSSDPFHGSTTGHGTIMAHMIGRVCPPVKIVACKLDISSGPDGKNSFTAKSAAEAVNFAVGGGFDIISISWTIQRSPGNQAEIKELENALKLAIDKKILIFCSAPDIGGGSQEKLADYYPFGYFSKSDGIFKIGAAEANGRKWAWSGDSENIDFLLPGVDVRLPEGDRIDPSDWIPNTGSSVATALAVGLAALVIHCVRLGAIFNEKQKSNASFNVNADTLKNIKKADFMKKAFKNITQRKIEKNKRLDVDGFFDGDTARSVHKDNTEDEMERWEAVTLLAGKLVL</sequence>
<feature type="domain" description="Peptidase S8/S53" evidence="3">
    <location>
        <begin position="729"/>
        <end position="962"/>
    </location>
</feature>
<dbReference type="InterPro" id="IPR000209">
    <property type="entry name" value="Peptidase_S8/S53_dom"/>
</dbReference>
<dbReference type="Proteomes" id="UP000297299">
    <property type="component" value="Unassembled WGS sequence"/>
</dbReference>
<proteinExistence type="predicted"/>
<feature type="region of interest" description="Disordered" evidence="2">
    <location>
        <begin position="755"/>
        <end position="778"/>
    </location>
</feature>
<dbReference type="Pfam" id="PF12796">
    <property type="entry name" value="Ank_2"/>
    <property type="match status" value="1"/>
</dbReference>
<comment type="caution">
    <text evidence="4">The sequence shown here is derived from an EMBL/GenBank/DDBJ whole genome shotgun (WGS) entry which is preliminary data.</text>
</comment>
<feature type="region of interest" description="Disordered" evidence="2">
    <location>
        <begin position="279"/>
        <end position="370"/>
    </location>
</feature>
<dbReference type="InterPro" id="IPR036852">
    <property type="entry name" value="Peptidase_S8/S53_dom_sf"/>
</dbReference>
<dbReference type="AlphaFoldDB" id="A0A4Y8CI34"/>
<evidence type="ECO:0000313" key="5">
    <source>
        <dbReference type="Proteomes" id="UP000297299"/>
    </source>
</evidence>
<dbReference type="InterPro" id="IPR036770">
    <property type="entry name" value="Ankyrin_rpt-contain_sf"/>
</dbReference>
<feature type="region of interest" description="Disordered" evidence="2">
    <location>
        <begin position="661"/>
        <end position="690"/>
    </location>
</feature>
<feature type="compositionally biased region" description="Polar residues" evidence="2">
    <location>
        <begin position="295"/>
        <end position="306"/>
    </location>
</feature>
<protein>
    <recommendedName>
        <fullName evidence="3">Peptidase S8/S53 domain-containing protein</fullName>
    </recommendedName>
</protein>
<dbReference type="SUPFAM" id="SSF52743">
    <property type="entry name" value="Subtilisin-like"/>
    <property type="match status" value="1"/>
</dbReference>
<dbReference type="PROSITE" id="PS50088">
    <property type="entry name" value="ANK_REPEAT"/>
    <property type="match status" value="1"/>
</dbReference>
<dbReference type="STRING" id="38488.A0A4Y8CI34"/>
<dbReference type="SMART" id="SM00248">
    <property type="entry name" value="ANK"/>
    <property type="match status" value="3"/>
</dbReference>
<dbReference type="OrthoDB" id="3539043at2759"/>
<dbReference type="GO" id="GO:0004252">
    <property type="term" value="F:serine-type endopeptidase activity"/>
    <property type="evidence" value="ECO:0007669"/>
    <property type="project" value="InterPro"/>
</dbReference>
<evidence type="ECO:0000256" key="1">
    <source>
        <dbReference type="PROSITE-ProRule" id="PRU00023"/>
    </source>
</evidence>
<dbReference type="Gene3D" id="3.40.50.200">
    <property type="entry name" value="Peptidase S8/S53 domain"/>
    <property type="match status" value="1"/>
</dbReference>
<dbReference type="Gene3D" id="1.25.40.20">
    <property type="entry name" value="Ankyrin repeat-containing domain"/>
    <property type="match status" value="1"/>
</dbReference>
<dbReference type="Pfam" id="PF00082">
    <property type="entry name" value="Peptidase_S8"/>
    <property type="match status" value="1"/>
</dbReference>
<feature type="compositionally biased region" description="Polar residues" evidence="2">
    <location>
        <begin position="767"/>
        <end position="778"/>
    </location>
</feature>
<feature type="compositionally biased region" description="Polar residues" evidence="2">
    <location>
        <begin position="349"/>
        <end position="359"/>
    </location>
</feature>